<dbReference type="EMBL" id="JFAX01000005">
    <property type="protein sequence ID" value="EXI68479.1"/>
    <property type="molecule type" value="Genomic_DNA"/>
</dbReference>
<dbReference type="Pfam" id="PF13337">
    <property type="entry name" value="BrxL_ATPase"/>
    <property type="match status" value="1"/>
</dbReference>
<accession>A0A011PQ99</accession>
<name>A0A011PQ99_9PROT</name>
<organism evidence="2 3">
    <name type="scientific">Candidatus Accumulibacter adjunctus</name>
    <dbReference type="NCBI Taxonomy" id="1454001"/>
    <lineage>
        <taxon>Bacteria</taxon>
        <taxon>Pseudomonadati</taxon>
        <taxon>Pseudomonadota</taxon>
        <taxon>Betaproteobacteria</taxon>
        <taxon>Candidatus Accumulibacter</taxon>
    </lineage>
</organism>
<keyword evidence="3" id="KW-1185">Reference proteome</keyword>
<dbReference type="InterPro" id="IPR014061">
    <property type="entry name" value="BrxL-like"/>
</dbReference>
<gene>
    <name evidence="2" type="ORF">AW08_01261</name>
</gene>
<evidence type="ECO:0000313" key="2">
    <source>
        <dbReference type="EMBL" id="EXI68479.1"/>
    </source>
</evidence>
<feature type="compositionally biased region" description="Low complexity" evidence="1">
    <location>
        <begin position="240"/>
        <end position="250"/>
    </location>
</feature>
<protein>
    <submittedName>
        <fullName evidence="2">Uncharacterized protein</fullName>
    </submittedName>
</protein>
<dbReference type="PATRIC" id="fig|1454001.3.peg.1280"/>
<reference evidence="2" key="1">
    <citation type="submission" date="2014-02" db="EMBL/GenBank/DDBJ databases">
        <title>Expanding our view of genomic diversity in Candidatus Accumulibacter clades.</title>
        <authorList>
            <person name="Skennerton C.T."/>
            <person name="Barr J.J."/>
            <person name="Slater F.R."/>
            <person name="Bond P.L."/>
            <person name="Tyson G.W."/>
        </authorList>
    </citation>
    <scope>NUCLEOTIDE SEQUENCE [LARGE SCALE GENOMIC DNA]</scope>
</reference>
<dbReference type="Proteomes" id="UP000020218">
    <property type="component" value="Unassembled WGS sequence"/>
</dbReference>
<comment type="caution">
    <text evidence="2">The sequence shown here is derived from an EMBL/GenBank/DDBJ whole genome shotgun (WGS) entry which is preliminary data.</text>
</comment>
<proteinExistence type="predicted"/>
<feature type="region of interest" description="Disordered" evidence="1">
    <location>
        <begin position="198"/>
        <end position="280"/>
    </location>
</feature>
<evidence type="ECO:0000256" key="1">
    <source>
        <dbReference type="SAM" id="MobiDB-lite"/>
    </source>
</evidence>
<sequence>MLGRYSATIAQEKSGRPFGVAGLRAIQLSQRDVLDKMSAARAKLTTAEWKDFLLRSIGLEPAQLTERNKDSILLRMIVMLGNFDVDVEHQQRIGHLFQPLPPEMRDDTAFVDRIHCYLPGWDVPKLKPDLFTDHFGLVSDFLSECFTQLRHQSRPATLQDRVFFGGALSGRDINAANKTVNGLLKLLHAGREIRLHAGIAEPGAHRQRTARSRPDLGTLARRSGRTSRPVPPRSHRRSGQRCARAQQARATSLPGIDPMRRAEPVRAGQATGRRPRSARA</sequence>
<dbReference type="STRING" id="1454001.AW08_01261"/>
<dbReference type="AlphaFoldDB" id="A0A011PQ99"/>
<evidence type="ECO:0000313" key="3">
    <source>
        <dbReference type="Proteomes" id="UP000020218"/>
    </source>
</evidence>